<evidence type="ECO:0000256" key="10">
    <source>
        <dbReference type="SAM" id="SignalP"/>
    </source>
</evidence>
<dbReference type="Gene3D" id="3.30.750.44">
    <property type="match status" value="1"/>
</dbReference>
<feature type="signal peptide" evidence="10">
    <location>
        <begin position="1"/>
        <end position="24"/>
    </location>
</feature>
<dbReference type="Gene3D" id="2.30.42.10">
    <property type="match status" value="1"/>
</dbReference>
<dbReference type="SUPFAM" id="SSF52096">
    <property type="entry name" value="ClpP/crotonase"/>
    <property type="match status" value="1"/>
</dbReference>
<keyword evidence="4 7" id="KW-0645">Protease</keyword>
<dbReference type="PIRSF" id="PIRSF036421">
    <property type="entry name" value="Tricorn_protease"/>
    <property type="match status" value="1"/>
</dbReference>
<dbReference type="Pfam" id="PF14684">
    <property type="entry name" value="Tricorn_C1"/>
    <property type="match status" value="1"/>
</dbReference>
<comment type="subcellular location">
    <subcellularLocation>
        <location evidence="1 7">Cytoplasm</location>
    </subcellularLocation>
</comment>
<keyword evidence="5 7" id="KW-0378">Hydrolase</keyword>
<dbReference type="PANTHER" id="PTHR43253">
    <property type="entry name" value="TRICORN PROTEASE HOMOLOG 2-RELATED"/>
    <property type="match status" value="1"/>
</dbReference>
<feature type="active site" description="Nucleophile" evidence="8">
    <location>
        <position position="949"/>
    </location>
</feature>
<evidence type="ECO:0000313" key="12">
    <source>
        <dbReference type="EMBL" id="PWN08088.1"/>
    </source>
</evidence>
<dbReference type="SUPFAM" id="SSF82171">
    <property type="entry name" value="DPP6 N-terminal domain-like"/>
    <property type="match status" value="2"/>
</dbReference>
<comment type="caution">
    <text evidence="12">The sequence shown here is derived from an EMBL/GenBank/DDBJ whole genome shotgun (WGS) entry which is preliminary data.</text>
</comment>
<reference evidence="12 13" key="1">
    <citation type="submission" date="2018-05" db="EMBL/GenBank/DDBJ databases">
        <title>Rhodohalobacter halophilus gen. nov., sp. nov., a moderately halophilic member of the family Balneolaceae.</title>
        <authorList>
            <person name="Liu Z.-W."/>
        </authorList>
    </citation>
    <scope>NUCLEOTIDE SEQUENCE [LARGE SCALE GENOMIC DNA]</scope>
    <source>
        <strain evidence="12 13">8A47</strain>
    </source>
</reference>
<dbReference type="InterPro" id="IPR011042">
    <property type="entry name" value="6-blade_b-propeller_TolB-like"/>
</dbReference>
<comment type="function">
    <text evidence="7">Degrades oligopeptides.</text>
</comment>
<dbReference type="Gene3D" id="2.120.10.30">
    <property type="entry name" value="TolB, C-terminal domain"/>
    <property type="match status" value="2"/>
</dbReference>
<dbReference type="InterPro" id="IPR005151">
    <property type="entry name" value="Tail-specific_protease"/>
</dbReference>
<evidence type="ECO:0000256" key="1">
    <source>
        <dbReference type="ARBA" id="ARBA00004496"/>
    </source>
</evidence>
<dbReference type="Pfam" id="PF26549">
    <property type="entry name" value="Tricorn_N"/>
    <property type="match status" value="1"/>
</dbReference>
<sequence length="1044" mass="119400">MFRTLFSIFTASLFLFINMNPAAAQVDAPYFTSHPTLTPDGEHILFSYESDLWMVPSQGGQAVRLTAMDGIETRPEVSPDGQWVAFSSEQYGNMDVYIMPIEGGEIRQLTFHQAADEVEGWSWDSQTIHFTSSRENRFSTWQISLNGGTPARVFSHYHNTDHNAAAHPDGRIFFNTSWESKNQAHRKRYRGSFAPQIESWNPETGKYEVHTDFNGKDMWPAIDRTGTIYFVSDEHNGEYNLYRLTAGGKERLTSFPTSIKHPSVSANGEKVVFTRDYRLWVFDTALAEASLAEVRLAGNSTLSQMQDFSVSGNISGFDVSPDKKKLAFVSRGELFVSDADGRFIRRLDTAKEGRVMEVKWQADNKTLLFTQTWNGYQNLYRIAADGSAAEEQLTEDMQNNRSLSLNGDRTKGVYLSGRGEVRLLDVETGDSETVVEDEIWDIRASAPSFSPDDRFILYTAYRDFEQSLFLYDTEEERVIQITDTFVSETSPVWSPDGRYIYFQTNRTEPSFPYGMRDADIYRIALDRIEPEFRSDRISKLFEEDGEESEKDSVVTVTIREEGLDDRWEQVGQSFGTQSSPFVTLDGEKTVVLYRSNHDEGRTAWWKTTFEPFESPKTEKIGGTESWSGSIVEAGGSHWVLLGGEIHKMNVSAGTVEKIETRHTFRRNLRDEFTQMFEEMWANFEANFYIETFHGTDWEEVREQYRAFLPHVRTRDNLRELKNDMLGEVNSSHVGFSSSGDEEDVYYGTMTQATGILFEPDDPYVVKRIVRQSPAWHHAETIEPGDRLVRVNGTDVDPNVNRESYFSAPSGDEEITLAFDRGRNSYEIKVEPASYFSIRNLLYDEWIDERQKLVDEASDERIAYVHMKNMGGGELQHFKEEMVSEGKRRDALILDLRYNTGGNVHDEVLRFLSQRPYLYWGYREGELATQSNFTPAAKPIVMLINQQSLSDAEMTAAGFRELGLGTLIGMETYRWIIFTSGRSLVDGSFYRLPSWGVYTLTGENLERTGVAPDIRINNSFSDRMSADDPQLNRAIQYIMEQLGEE</sequence>
<comment type="similarity">
    <text evidence="2 7">Belongs to the peptidase S41B family.</text>
</comment>
<proteinExistence type="inferred from homology"/>
<feature type="site" description="Transition state stabilizer; via amide nitrogen" evidence="9">
    <location>
        <position position="950"/>
    </location>
</feature>
<evidence type="ECO:0000256" key="7">
    <source>
        <dbReference type="PIRNR" id="PIRNR036421"/>
    </source>
</evidence>
<dbReference type="PROSITE" id="PS50106">
    <property type="entry name" value="PDZ"/>
    <property type="match status" value="1"/>
</dbReference>
<dbReference type="SUPFAM" id="SSF50156">
    <property type="entry name" value="PDZ domain-like"/>
    <property type="match status" value="1"/>
</dbReference>
<accession>A0A316TVV3</accession>
<dbReference type="InterPro" id="IPR036034">
    <property type="entry name" value="PDZ_sf"/>
</dbReference>
<dbReference type="Gene3D" id="2.120.10.60">
    <property type="entry name" value="Tricorn protease N-terminal domain"/>
    <property type="match status" value="1"/>
</dbReference>
<keyword evidence="6 7" id="KW-0720">Serine protease</keyword>
<dbReference type="GO" id="GO:0008236">
    <property type="term" value="F:serine-type peptidase activity"/>
    <property type="evidence" value="ECO:0007669"/>
    <property type="project" value="UniProtKB-UniRule"/>
</dbReference>
<dbReference type="AlphaFoldDB" id="A0A316TVV3"/>
<keyword evidence="3 7" id="KW-0963">Cytoplasm</keyword>
<evidence type="ECO:0000256" key="3">
    <source>
        <dbReference type="ARBA" id="ARBA00022490"/>
    </source>
</evidence>
<dbReference type="Pfam" id="PF03572">
    <property type="entry name" value="Peptidase_S41"/>
    <property type="match status" value="1"/>
</dbReference>
<evidence type="ECO:0000256" key="2">
    <source>
        <dbReference type="ARBA" id="ARBA00008524"/>
    </source>
</evidence>
<evidence type="ECO:0000256" key="9">
    <source>
        <dbReference type="PIRSR" id="PIRSR036421-3"/>
    </source>
</evidence>
<feature type="chain" id="PRO_5016237173" description="Tricorn protease homolog" evidence="10">
    <location>
        <begin position="25"/>
        <end position="1044"/>
    </location>
</feature>
<dbReference type="InterPro" id="IPR028204">
    <property type="entry name" value="Tricorn_C1"/>
</dbReference>
<dbReference type="EC" id="3.4.21.-" evidence="7"/>
<dbReference type="SMART" id="SM00228">
    <property type="entry name" value="PDZ"/>
    <property type="match status" value="1"/>
</dbReference>
<dbReference type="OrthoDB" id="9815657at2"/>
<organism evidence="12 13">
    <name type="scientific">Rhodohalobacter mucosus</name>
    <dbReference type="NCBI Taxonomy" id="2079485"/>
    <lineage>
        <taxon>Bacteria</taxon>
        <taxon>Pseudomonadati</taxon>
        <taxon>Balneolota</taxon>
        <taxon>Balneolia</taxon>
        <taxon>Balneolales</taxon>
        <taxon>Balneolaceae</taxon>
        <taxon>Rhodohalobacter</taxon>
    </lineage>
</organism>
<dbReference type="RefSeq" id="WP_109643652.1">
    <property type="nucleotide sequence ID" value="NZ_QGGB01000001.1"/>
</dbReference>
<evidence type="ECO:0000256" key="4">
    <source>
        <dbReference type="ARBA" id="ARBA00022670"/>
    </source>
</evidence>
<gene>
    <name evidence="12" type="ORF">DDZ15_00175</name>
</gene>
<dbReference type="CDD" id="cd07562">
    <property type="entry name" value="Peptidase_S41_TRI"/>
    <property type="match status" value="1"/>
</dbReference>
<keyword evidence="10" id="KW-0732">Signal</keyword>
<evidence type="ECO:0000256" key="8">
    <source>
        <dbReference type="PIRSR" id="PIRSR036421-1"/>
    </source>
</evidence>
<dbReference type="Pfam" id="PF26550">
    <property type="entry name" value="Tricorn_2nd"/>
    <property type="match status" value="1"/>
</dbReference>
<feature type="domain" description="PDZ" evidence="11">
    <location>
        <begin position="717"/>
        <end position="822"/>
    </location>
</feature>
<evidence type="ECO:0000313" key="13">
    <source>
        <dbReference type="Proteomes" id="UP000245533"/>
    </source>
</evidence>
<protein>
    <recommendedName>
        <fullName evidence="7">Tricorn protease homolog</fullName>
        <ecNumber evidence="7">3.4.21.-</ecNumber>
    </recommendedName>
</protein>
<keyword evidence="13" id="KW-1185">Reference proteome</keyword>
<dbReference type="InterPro" id="IPR001478">
    <property type="entry name" value="PDZ"/>
</dbReference>
<dbReference type="SMART" id="SM00245">
    <property type="entry name" value="TSPc"/>
    <property type="match status" value="1"/>
</dbReference>
<dbReference type="Proteomes" id="UP000245533">
    <property type="component" value="Unassembled WGS sequence"/>
</dbReference>
<evidence type="ECO:0000256" key="5">
    <source>
        <dbReference type="ARBA" id="ARBA00022801"/>
    </source>
</evidence>
<dbReference type="InterPro" id="IPR012393">
    <property type="entry name" value="Tricorn_protease"/>
</dbReference>
<dbReference type="GO" id="GO:0005737">
    <property type="term" value="C:cytoplasm"/>
    <property type="evidence" value="ECO:0007669"/>
    <property type="project" value="UniProtKB-SubCell"/>
</dbReference>
<dbReference type="PANTHER" id="PTHR43253:SF1">
    <property type="entry name" value="TRICORN PROTEASE HOMOLOG 2-RELATED"/>
    <property type="match status" value="1"/>
</dbReference>
<dbReference type="EMBL" id="QGGB01000001">
    <property type="protein sequence ID" value="PWN08088.1"/>
    <property type="molecule type" value="Genomic_DNA"/>
</dbReference>
<feature type="active site" description="Charge relay system" evidence="8">
    <location>
        <position position="1005"/>
    </location>
</feature>
<evidence type="ECO:0000259" key="11">
    <source>
        <dbReference type="PROSITE" id="PS50106"/>
    </source>
</evidence>
<dbReference type="Gene3D" id="3.90.226.10">
    <property type="entry name" value="2-enoyl-CoA Hydratase, Chain A, domain 1"/>
    <property type="match status" value="1"/>
</dbReference>
<dbReference type="GO" id="GO:0006508">
    <property type="term" value="P:proteolysis"/>
    <property type="evidence" value="ECO:0007669"/>
    <property type="project" value="UniProtKB-UniRule"/>
</dbReference>
<feature type="active site" description="Charge relay system" evidence="8">
    <location>
        <position position="732"/>
    </location>
</feature>
<evidence type="ECO:0000256" key="6">
    <source>
        <dbReference type="ARBA" id="ARBA00022825"/>
    </source>
</evidence>
<name>A0A316TVV3_9BACT</name>
<dbReference type="InterPro" id="IPR029045">
    <property type="entry name" value="ClpP/crotonase-like_dom_sf"/>
</dbReference>